<evidence type="ECO:0000313" key="1">
    <source>
        <dbReference type="EMBL" id="GER91252.1"/>
    </source>
</evidence>
<dbReference type="EMBL" id="BKZW01000003">
    <property type="protein sequence ID" value="GER91252.1"/>
    <property type="molecule type" value="Genomic_DNA"/>
</dbReference>
<protein>
    <submittedName>
        <fullName evidence="1">Uncharacterized protein</fullName>
    </submittedName>
</protein>
<dbReference type="Proteomes" id="UP000326912">
    <property type="component" value="Unassembled WGS sequence"/>
</dbReference>
<name>A0A5J4KVS3_9CHLR</name>
<gene>
    <name evidence="1" type="ORF">KDW_54140</name>
</gene>
<evidence type="ECO:0000313" key="2">
    <source>
        <dbReference type="Proteomes" id="UP000326912"/>
    </source>
</evidence>
<organism evidence="1 2">
    <name type="scientific">Dictyobacter vulcani</name>
    <dbReference type="NCBI Taxonomy" id="2607529"/>
    <lineage>
        <taxon>Bacteria</taxon>
        <taxon>Bacillati</taxon>
        <taxon>Chloroflexota</taxon>
        <taxon>Ktedonobacteria</taxon>
        <taxon>Ktedonobacterales</taxon>
        <taxon>Dictyobacteraceae</taxon>
        <taxon>Dictyobacter</taxon>
    </lineage>
</organism>
<dbReference type="AlphaFoldDB" id="A0A5J4KVS3"/>
<accession>A0A5J4KVS3</accession>
<keyword evidence="2" id="KW-1185">Reference proteome</keyword>
<sequence length="134" mass="15046">MILSIVIYMYDKVNIYAFKCMETVLMGERHILWQGGEFFMEKHSDHSSSNQDPQRHFDTGAYHPGEINVPPAPSTSEEGVNVIYTCPICGVAVFTITDNILSYRQDHVVSPKNVNDPTSVTIEAYHPGEFGHPS</sequence>
<comment type="caution">
    <text evidence="1">The sequence shown here is derived from an EMBL/GenBank/DDBJ whole genome shotgun (WGS) entry which is preliminary data.</text>
</comment>
<proteinExistence type="predicted"/>
<reference evidence="1 2" key="1">
    <citation type="submission" date="2019-10" db="EMBL/GenBank/DDBJ databases">
        <title>Dictyobacter vulcani sp. nov., within the class Ktedonobacteria, isolated from soil of volcanic Mt. Zao.</title>
        <authorList>
            <person name="Zheng Y."/>
            <person name="Wang C.M."/>
            <person name="Sakai Y."/>
            <person name="Abe K."/>
            <person name="Yokota A."/>
            <person name="Yabe S."/>
        </authorList>
    </citation>
    <scope>NUCLEOTIDE SEQUENCE [LARGE SCALE GENOMIC DNA]</scope>
    <source>
        <strain evidence="1 2">W12</strain>
    </source>
</reference>